<protein>
    <submittedName>
        <fullName evidence="2">Uncharacterized protein</fullName>
    </submittedName>
</protein>
<proteinExistence type="predicted"/>
<evidence type="ECO:0000313" key="3">
    <source>
        <dbReference type="Proteomes" id="UP000000463"/>
    </source>
</evidence>
<accession>K4JWF2</accession>
<evidence type="ECO:0000313" key="2">
    <source>
        <dbReference type="EMBL" id="AFU88233.1"/>
    </source>
</evidence>
<keyword evidence="1" id="KW-0472">Membrane</keyword>
<sequence>MDYSAGIFIGSLGGVLAFLAALIWITDAARDRNAAKELDAEVRRKEASRPIIITL</sequence>
<reference evidence="2 3" key="1">
    <citation type="journal article" date="2012" name="BMC Genomics">
        <title>The Caulobacter crescentus phage phiCbK: genomics of a canonical phage.</title>
        <authorList>
            <person name="Gill J.J."/>
            <person name="Berry J.D."/>
            <person name="Russell W.K."/>
            <person name="Lessor L."/>
            <person name="Escobar Garcia D.A."/>
            <person name="Hernandez D."/>
            <person name="Kane A."/>
            <person name="Keene J."/>
            <person name="Maddox M."/>
            <person name="Martin R."/>
            <person name="Mohan S."/>
            <person name="Thorn A.M."/>
            <person name="Russell D.H."/>
            <person name="Young R."/>
        </authorList>
    </citation>
    <scope>NUCLEOTIDE SEQUENCE [LARGE SCALE GENOMIC DNA]</scope>
</reference>
<keyword evidence="1" id="KW-0812">Transmembrane</keyword>
<keyword evidence="1" id="KW-1133">Transmembrane helix</keyword>
<evidence type="ECO:0000256" key="1">
    <source>
        <dbReference type="SAM" id="Phobius"/>
    </source>
</evidence>
<dbReference type="GeneID" id="13995291"/>
<feature type="transmembrane region" description="Helical" evidence="1">
    <location>
        <begin position="6"/>
        <end position="26"/>
    </location>
</feature>
<dbReference type="Proteomes" id="UP000000463">
    <property type="component" value="Segment"/>
</dbReference>
<dbReference type="RefSeq" id="YP_006988597.1">
    <property type="nucleotide sequence ID" value="NC_019406.1"/>
</dbReference>
<gene>
    <name evidence="2" type="ORF">CcrColossus_gp363</name>
</gene>
<organism evidence="2 3">
    <name type="scientific">Caulobacter phage CcrColossus</name>
    <dbReference type="NCBI Taxonomy" id="1211640"/>
    <lineage>
        <taxon>Viruses</taxon>
        <taxon>Duplodnaviria</taxon>
        <taxon>Heunggongvirae</taxon>
        <taxon>Uroviricota</taxon>
        <taxon>Caudoviricetes</taxon>
        <taxon>Jeanschmidtviridae</taxon>
        <taxon>Colossusvirus</taxon>
        <taxon>Colossusvirus colossus</taxon>
    </lineage>
</organism>
<dbReference type="EMBL" id="JX100810">
    <property type="protein sequence ID" value="AFU88233.1"/>
    <property type="molecule type" value="Genomic_DNA"/>
</dbReference>
<keyword evidence="3" id="KW-1185">Reference proteome</keyword>
<dbReference type="KEGG" id="vg:13995291"/>
<name>K4JWF2_9CAUD</name>